<dbReference type="Proteomes" id="UP000637239">
    <property type="component" value="Chromosome 2"/>
</dbReference>
<feature type="domain" description="Myb-like" evidence="2">
    <location>
        <begin position="78"/>
        <end position="132"/>
    </location>
</feature>
<dbReference type="InterPro" id="IPR001005">
    <property type="entry name" value="SANT/Myb"/>
</dbReference>
<reference evidence="4" key="1">
    <citation type="submission" date="2021-01" db="EMBL/GenBank/DDBJ databases">
        <authorList>
            <consortium name="Aspergillus chevalieri M1 genome sequencing consortium"/>
            <person name="Kazuki M."/>
            <person name="Futagami T."/>
        </authorList>
    </citation>
    <scope>NUCLEOTIDE SEQUENCE</scope>
    <source>
        <strain evidence="4">M1</strain>
    </source>
</reference>
<feature type="compositionally biased region" description="Basic residues" evidence="1">
    <location>
        <begin position="75"/>
        <end position="84"/>
    </location>
</feature>
<dbReference type="SMART" id="SM00717">
    <property type="entry name" value="SANT"/>
    <property type="match status" value="1"/>
</dbReference>
<dbReference type="KEGG" id="ache:ACHE_20791S"/>
<dbReference type="Pfam" id="PF13921">
    <property type="entry name" value="Myb_DNA-bind_6"/>
    <property type="match status" value="1"/>
</dbReference>
<sequence length="137" mass="15651">MLPSREDSFTILHSQFMSAPLDDCLQFLSWLFEGALPRCISSFSPTACEERDALAISHSSTPHETEQNQRDCRKAARGGSRKKTPWSTEEAEFLLNLKKDKSRSWSEVARLFLEHYPGRTPGVIQVHWSTILNRKAD</sequence>
<dbReference type="EMBL" id="AP024417">
    <property type="protein sequence ID" value="BCR85333.1"/>
    <property type="molecule type" value="Genomic_DNA"/>
</dbReference>
<evidence type="ECO:0000259" key="3">
    <source>
        <dbReference type="PROSITE" id="PS51294"/>
    </source>
</evidence>
<dbReference type="SUPFAM" id="SSF46689">
    <property type="entry name" value="Homeodomain-like"/>
    <property type="match status" value="1"/>
</dbReference>
<feature type="compositionally biased region" description="Basic and acidic residues" evidence="1">
    <location>
        <begin position="61"/>
        <end position="74"/>
    </location>
</feature>
<feature type="region of interest" description="Disordered" evidence="1">
    <location>
        <begin position="54"/>
        <end position="84"/>
    </location>
</feature>
<protein>
    <recommendedName>
        <fullName evidence="6">Myb-like domain-containing protein</fullName>
    </recommendedName>
</protein>
<reference evidence="4" key="2">
    <citation type="submission" date="2021-02" db="EMBL/GenBank/DDBJ databases">
        <title>Aspergillus chevalieri M1 genome sequence.</title>
        <authorList>
            <person name="Kadooka C."/>
            <person name="Mori K."/>
            <person name="Futagami T."/>
        </authorList>
    </citation>
    <scope>NUCLEOTIDE SEQUENCE</scope>
    <source>
        <strain evidence="4">M1</strain>
    </source>
</reference>
<keyword evidence="5" id="KW-1185">Reference proteome</keyword>
<feature type="domain" description="HTH myb-type" evidence="3">
    <location>
        <begin position="80"/>
        <end position="136"/>
    </location>
</feature>
<dbReference type="AlphaFoldDB" id="A0A7R7VIH4"/>
<dbReference type="GeneID" id="66979692"/>
<evidence type="ECO:0008006" key="6">
    <source>
        <dbReference type="Google" id="ProtNLM"/>
    </source>
</evidence>
<gene>
    <name evidence="4" type="ORF">ACHE_20791S</name>
</gene>
<dbReference type="PROSITE" id="PS50090">
    <property type="entry name" value="MYB_LIKE"/>
    <property type="match status" value="1"/>
</dbReference>
<dbReference type="Gene3D" id="1.10.10.60">
    <property type="entry name" value="Homeodomain-like"/>
    <property type="match status" value="1"/>
</dbReference>
<dbReference type="CDD" id="cd00167">
    <property type="entry name" value="SANT"/>
    <property type="match status" value="1"/>
</dbReference>
<accession>A0A7R7VIH4</accession>
<name>A0A7R7VIH4_ASPCH</name>
<evidence type="ECO:0000256" key="1">
    <source>
        <dbReference type="SAM" id="MobiDB-lite"/>
    </source>
</evidence>
<proteinExistence type="predicted"/>
<evidence type="ECO:0000313" key="5">
    <source>
        <dbReference type="Proteomes" id="UP000637239"/>
    </source>
</evidence>
<evidence type="ECO:0000259" key="2">
    <source>
        <dbReference type="PROSITE" id="PS50090"/>
    </source>
</evidence>
<dbReference type="InterPro" id="IPR017930">
    <property type="entry name" value="Myb_dom"/>
</dbReference>
<dbReference type="PROSITE" id="PS51294">
    <property type="entry name" value="HTH_MYB"/>
    <property type="match status" value="1"/>
</dbReference>
<dbReference type="InterPro" id="IPR009057">
    <property type="entry name" value="Homeodomain-like_sf"/>
</dbReference>
<organism evidence="4 5">
    <name type="scientific">Aspergillus chevalieri</name>
    <name type="common">Eurotium chevalieri</name>
    <dbReference type="NCBI Taxonomy" id="182096"/>
    <lineage>
        <taxon>Eukaryota</taxon>
        <taxon>Fungi</taxon>
        <taxon>Dikarya</taxon>
        <taxon>Ascomycota</taxon>
        <taxon>Pezizomycotina</taxon>
        <taxon>Eurotiomycetes</taxon>
        <taxon>Eurotiomycetidae</taxon>
        <taxon>Eurotiales</taxon>
        <taxon>Aspergillaceae</taxon>
        <taxon>Aspergillus</taxon>
        <taxon>Aspergillus subgen. Aspergillus</taxon>
    </lineage>
</organism>
<evidence type="ECO:0000313" key="4">
    <source>
        <dbReference type="EMBL" id="BCR85333.1"/>
    </source>
</evidence>
<dbReference type="RefSeq" id="XP_043133855.1">
    <property type="nucleotide sequence ID" value="XM_043285133.1"/>
</dbReference>